<name>A0A0D0B6V6_9AGAM</name>
<proteinExistence type="predicted"/>
<reference evidence="1 2" key="1">
    <citation type="submission" date="2014-04" db="EMBL/GenBank/DDBJ databases">
        <authorList>
            <consortium name="DOE Joint Genome Institute"/>
            <person name="Kuo A."/>
            <person name="Ruytinx J."/>
            <person name="Rineau F."/>
            <person name="Colpaert J."/>
            <person name="Kohler A."/>
            <person name="Nagy L.G."/>
            <person name="Floudas D."/>
            <person name="Copeland A."/>
            <person name="Barry K.W."/>
            <person name="Cichocki N."/>
            <person name="Veneault-Fourrey C."/>
            <person name="LaButti K."/>
            <person name="Lindquist E.A."/>
            <person name="Lipzen A."/>
            <person name="Lundell T."/>
            <person name="Morin E."/>
            <person name="Murat C."/>
            <person name="Sun H."/>
            <person name="Tunlid A."/>
            <person name="Henrissat B."/>
            <person name="Grigoriev I.V."/>
            <person name="Hibbett D.S."/>
            <person name="Martin F."/>
            <person name="Nordberg H.P."/>
            <person name="Cantor M.N."/>
            <person name="Hua S.X."/>
        </authorList>
    </citation>
    <scope>NUCLEOTIDE SEQUENCE [LARGE SCALE GENOMIC DNA]</scope>
    <source>
        <strain evidence="1 2">UH-Slu-Lm8-n1</strain>
    </source>
</reference>
<evidence type="ECO:0000313" key="2">
    <source>
        <dbReference type="Proteomes" id="UP000054485"/>
    </source>
</evidence>
<protein>
    <submittedName>
        <fullName evidence="1">Uncharacterized protein</fullName>
    </submittedName>
</protein>
<dbReference type="HOGENOM" id="CLU_3108017_0_0_1"/>
<evidence type="ECO:0000313" key="1">
    <source>
        <dbReference type="EMBL" id="KIK45514.1"/>
    </source>
</evidence>
<reference evidence="2" key="2">
    <citation type="submission" date="2015-01" db="EMBL/GenBank/DDBJ databases">
        <title>Evolutionary Origins and Diversification of the Mycorrhizal Mutualists.</title>
        <authorList>
            <consortium name="DOE Joint Genome Institute"/>
            <consortium name="Mycorrhizal Genomics Consortium"/>
            <person name="Kohler A."/>
            <person name="Kuo A."/>
            <person name="Nagy L.G."/>
            <person name="Floudas D."/>
            <person name="Copeland A."/>
            <person name="Barry K.W."/>
            <person name="Cichocki N."/>
            <person name="Veneault-Fourrey C."/>
            <person name="LaButti K."/>
            <person name="Lindquist E.A."/>
            <person name="Lipzen A."/>
            <person name="Lundell T."/>
            <person name="Morin E."/>
            <person name="Murat C."/>
            <person name="Riley R."/>
            <person name="Ohm R."/>
            <person name="Sun H."/>
            <person name="Tunlid A."/>
            <person name="Henrissat B."/>
            <person name="Grigoriev I.V."/>
            <person name="Hibbett D.S."/>
            <person name="Martin F."/>
        </authorList>
    </citation>
    <scope>NUCLEOTIDE SEQUENCE [LARGE SCALE GENOMIC DNA]</scope>
    <source>
        <strain evidence="2">UH-Slu-Lm8-n1</strain>
    </source>
</reference>
<dbReference type="InParanoid" id="A0A0D0B6V6"/>
<sequence length="51" mass="5991">MTLTWIIRRARESDLKPVNHGHIQRSRRTGMDGQMAPLERRTKLFGWEAVS</sequence>
<organism evidence="1 2">
    <name type="scientific">Suillus luteus UH-Slu-Lm8-n1</name>
    <dbReference type="NCBI Taxonomy" id="930992"/>
    <lineage>
        <taxon>Eukaryota</taxon>
        <taxon>Fungi</taxon>
        <taxon>Dikarya</taxon>
        <taxon>Basidiomycota</taxon>
        <taxon>Agaricomycotina</taxon>
        <taxon>Agaricomycetes</taxon>
        <taxon>Agaricomycetidae</taxon>
        <taxon>Boletales</taxon>
        <taxon>Suillineae</taxon>
        <taxon>Suillaceae</taxon>
        <taxon>Suillus</taxon>
    </lineage>
</organism>
<accession>A0A0D0B6V6</accession>
<dbReference type="Proteomes" id="UP000054485">
    <property type="component" value="Unassembled WGS sequence"/>
</dbReference>
<gene>
    <name evidence="1" type="ORF">CY34DRAFT_801434</name>
</gene>
<dbReference type="EMBL" id="KN835171">
    <property type="protein sequence ID" value="KIK45514.1"/>
    <property type="molecule type" value="Genomic_DNA"/>
</dbReference>
<keyword evidence="2" id="KW-1185">Reference proteome</keyword>
<dbReference type="AlphaFoldDB" id="A0A0D0B6V6"/>